<dbReference type="EMBL" id="JAOQJE010000006">
    <property type="protein sequence ID" value="MCU6789057.1"/>
    <property type="molecule type" value="Genomic_DNA"/>
</dbReference>
<keyword evidence="2" id="KW-1185">Reference proteome</keyword>
<evidence type="ECO:0000313" key="1">
    <source>
        <dbReference type="EMBL" id="MCU6789057.1"/>
    </source>
</evidence>
<accession>A0ABT2U527</accession>
<dbReference type="Proteomes" id="UP001652397">
    <property type="component" value="Unassembled WGS sequence"/>
</dbReference>
<evidence type="ECO:0008006" key="3">
    <source>
        <dbReference type="Google" id="ProtNLM"/>
    </source>
</evidence>
<comment type="caution">
    <text evidence="1">The sequence shown here is derived from an EMBL/GenBank/DDBJ whole genome shotgun (WGS) entry which is preliminary data.</text>
</comment>
<name>A0ABT2U527_9FIRM</name>
<gene>
    <name evidence="1" type="ORF">OCV66_08105</name>
</gene>
<organism evidence="1 2">
    <name type="scientific">Agathobaculum ammoniilyticum</name>
    <dbReference type="NCBI Taxonomy" id="2981778"/>
    <lineage>
        <taxon>Bacteria</taxon>
        <taxon>Bacillati</taxon>
        <taxon>Bacillota</taxon>
        <taxon>Clostridia</taxon>
        <taxon>Eubacteriales</taxon>
        <taxon>Butyricicoccaceae</taxon>
        <taxon>Agathobaculum</taxon>
    </lineage>
</organism>
<protein>
    <recommendedName>
        <fullName evidence="3">Zinc ribbon domain-containing protein</fullName>
    </recommendedName>
</protein>
<dbReference type="SUPFAM" id="SSF144020">
    <property type="entry name" value="FdhE-like"/>
    <property type="match status" value="1"/>
</dbReference>
<sequence length="88" mass="9674">MDYIERSVVVKKVMETKWESGSDGAVAMEIVAATPAADVAPVTHGEWIEDDYGYNRCSACGWEWDEPESVTPYCPHCGAKMGEGEIDD</sequence>
<dbReference type="RefSeq" id="WP_147574119.1">
    <property type="nucleotide sequence ID" value="NZ_JAOQJE010000006.1"/>
</dbReference>
<reference evidence="1 2" key="1">
    <citation type="journal article" date="2021" name="ISME Commun">
        <title>Automated analysis of genomic sequences facilitates high-throughput and comprehensive description of bacteria.</title>
        <authorList>
            <person name="Hitch T.C.A."/>
        </authorList>
    </citation>
    <scope>NUCLEOTIDE SEQUENCE [LARGE SCALE GENOMIC DNA]</scope>
    <source>
        <strain evidence="1 2">Sanger_34</strain>
    </source>
</reference>
<proteinExistence type="predicted"/>
<dbReference type="InterPro" id="IPR024064">
    <property type="entry name" value="FdhE-like_sf"/>
</dbReference>
<evidence type="ECO:0000313" key="2">
    <source>
        <dbReference type="Proteomes" id="UP001652397"/>
    </source>
</evidence>